<dbReference type="Proteomes" id="UP000254069">
    <property type="component" value="Unassembled WGS sequence"/>
</dbReference>
<protein>
    <submittedName>
        <fullName evidence="3">Uncharacterized protein conserved in bacteria</fullName>
    </submittedName>
</protein>
<feature type="domain" description="G" evidence="2">
    <location>
        <begin position="237"/>
        <end position="352"/>
    </location>
</feature>
<evidence type="ECO:0000313" key="3">
    <source>
        <dbReference type="EMBL" id="SUI48960.1"/>
    </source>
</evidence>
<proteinExistence type="predicted"/>
<accession>A0A379YR02</accession>
<name>A0A379YR02_9GAMM</name>
<dbReference type="GO" id="GO:0005829">
    <property type="term" value="C:cytosol"/>
    <property type="evidence" value="ECO:0007669"/>
    <property type="project" value="TreeGrafter"/>
</dbReference>
<dbReference type="EMBL" id="UGYO01000001">
    <property type="protein sequence ID" value="SUI48960.1"/>
    <property type="molecule type" value="Genomic_DNA"/>
</dbReference>
<reference evidence="3 4" key="1">
    <citation type="submission" date="2018-06" db="EMBL/GenBank/DDBJ databases">
        <authorList>
            <consortium name="Pathogen Informatics"/>
            <person name="Doyle S."/>
        </authorList>
    </citation>
    <scope>NUCLEOTIDE SEQUENCE [LARGE SCALE GENOMIC DNA]</scope>
    <source>
        <strain evidence="3 4">NCTC10738</strain>
    </source>
</reference>
<dbReference type="AlphaFoldDB" id="A0A379YR02"/>
<dbReference type="GO" id="GO:0030488">
    <property type="term" value="P:tRNA methylation"/>
    <property type="evidence" value="ECO:0007669"/>
    <property type="project" value="TreeGrafter"/>
</dbReference>
<evidence type="ECO:0000259" key="2">
    <source>
        <dbReference type="Pfam" id="PF01926"/>
    </source>
</evidence>
<dbReference type="Pfam" id="PF01926">
    <property type="entry name" value="MMR_HSR1"/>
    <property type="match status" value="1"/>
</dbReference>
<keyword evidence="4" id="KW-1185">Reference proteome</keyword>
<dbReference type="PANTHER" id="PTHR42714">
    <property type="entry name" value="TRNA MODIFICATION GTPASE GTPBP3"/>
    <property type="match status" value="1"/>
</dbReference>
<dbReference type="Gene3D" id="3.40.50.300">
    <property type="entry name" value="P-loop containing nucleotide triphosphate hydrolases"/>
    <property type="match status" value="1"/>
</dbReference>
<dbReference type="PANTHER" id="PTHR42714:SF2">
    <property type="entry name" value="TRNA MODIFICATION GTPASE GTPBP3, MITOCHONDRIAL"/>
    <property type="match status" value="1"/>
</dbReference>
<dbReference type="InterPro" id="IPR027417">
    <property type="entry name" value="P-loop_NTPase"/>
</dbReference>
<keyword evidence="1" id="KW-0378">Hydrolase</keyword>
<dbReference type="GO" id="GO:0005525">
    <property type="term" value="F:GTP binding"/>
    <property type="evidence" value="ECO:0007669"/>
    <property type="project" value="InterPro"/>
</dbReference>
<evidence type="ECO:0000313" key="4">
    <source>
        <dbReference type="Proteomes" id="UP000254069"/>
    </source>
</evidence>
<dbReference type="InterPro" id="IPR006073">
    <property type="entry name" value="GTP-bd"/>
</dbReference>
<organism evidence="3 4">
    <name type="scientific">Shewanella algae</name>
    <dbReference type="NCBI Taxonomy" id="38313"/>
    <lineage>
        <taxon>Bacteria</taxon>
        <taxon>Pseudomonadati</taxon>
        <taxon>Pseudomonadota</taxon>
        <taxon>Gammaproteobacteria</taxon>
        <taxon>Alteromonadales</taxon>
        <taxon>Shewanellaceae</taxon>
        <taxon>Shewanella</taxon>
    </lineage>
</organism>
<dbReference type="GO" id="GO:0002098">
    <property type="term" value="P:tRNA wobble uridine modification"/>
    <property type="evidence" value="ECO:0007669"/>
    <property type="project" value="TreeGrafter"/>
</dbReference>
<dbReference type="CDD" id="cd00882">
    <property type="entry name" value="Ras_like_GTPase"/>
    <property type="match status" value="1"/>
</dbReference>
<dbReference type="RefSeq" id="WP_115389070.1">
    <property type="nucleotide sequence ID" value="NZ_JADZHC010000102.1"/>
</dbReference>
<sequence length="417" mass="45299">MTTKQELSLETVIQKALGYDPKDIDPLLKYLDLDKSELSLSKTSTENDARTIASHLRKMGSNDFATLYRGGDGVPYNEVVYDVGKKLKVPGIAEGPASANEKKIIEKLFADALDKMTEEERRQLMASIGISSKDIPFGSSGLIISQFLLKEFGGFAVYKISLIVANLISRALLGSGLSFATNAAITRTIGAALGPIGWIVSGAWLAFDLAGPAYRKTVPAVIHVALLRQMVQSRVVVGVVGEGSVGKDALLKAVFSIDTNNVNPVAGSTSETEIYNWDPSGRGKPTDVTRVVNFPGFNDINRNVNDITADHLNHADIFLMVVDINRGISDVEVQSLKQLSVKRRPILVCLNKVDLPRPDDKEKLVEAAKARLKGENVEILETAFDPDPRLHDGLPIGVLSVGQWVIEQLKRSGKNIL</sequence>
<evidence type="ECO:0000256" key="1">
    <source>
        <dbReference type="ARBA" id="ARBA00022801"/>
    </source>
</evidence>
<dbReference type="SUPFAM" id="SSF52540">
    <property type="entry name" value="P-loop containing nucleoside triphosphate hydrolases"/>
    <property type="match status" value="1"/>
</dbReference>
<dbReference type="GO" id="GO:0016787">
    <property type="term" value="F:hydrolase activity"/>
    <property type="evidence" value="ECO:0007669"/>
    <property type="project" value="UniProtKB-KW"/>
</dbReference>
<gene>
    <name evidence="3" type="ORF">NCTC10738_00390</name>
</gene>